<sequence length="59" mass="6906">MYEARQLLEQGNTNVTETAMLVGYHNLSHFASRFRKTFGYNPSEVLKRDFAFPHELLTK</sequence>
<organism evidence="5 6">
    <name type="scientific">Pseudogracilibacillus auburnensis</name>
    <dbReference type="NCBI Taxonomy" id="1494959"/>
    <lineage>
        <taxon>Bacteria</taxon>
        <taxon>Bacillati</taxon>
        <taxon>Bacillota</taxon>
        <taxon>Bacilli</taxon>
        <taxon>Bacillales</taxon>
        <taxon>Bacillaceae</taxon>
        <taxon>Pseudogracilibacillus</taxon>
    </lineage>
</organism>
<dbReference type="GO" id="GO:0043565">
    <property type="term" value="F:sequence-specific DNA binding"/>
    <property type="evidence" value="ECO:0007669"/>
    <property type="project" value="InterPro"/>
</dbReference>
<dbReference type="Pfam" id="PF12833">
    <property type="entry name" value="HTH_18"/>
    <property type="match status" value="1"/>
</dbReference>
<dbReference type="InterPro" id="IPR009057">
    <property type="entry name" value="Homeodomain-like_sf"/>
</dbReference>
<dbReference type="AlphaFoldDB" id="A0A2V3VRQ2"/>
<dbReference type="EMBL" id="QJJQ01000014">
    <property type="protein sequence ID" value="PXW83824.1"/>
    <property type="molecule type" value="Genomic_DNA"/>
</dbReference>
<dbReference type="Gene3D" id="1.10.10.60">
    <property type="entry name" value="Homeodomain-like"/>
    <property type="match status" value="1"/>
</dbReference>
<evidence type="ECO:0000313" key="6">
    <source>
        <dbReference type="Proteomes" id="UP000247978"/>
    </source>
</evidence>
<protein>
    <submittedName>
        <fullName evidence="5">Helix-turn-helix protein</fullName>
    </submittedName>
</protein>
<dbReference type="InterPro" id="IPR020449">
    <property type="entry name" value="Tscrpt_reg_AraC-type_HTH"/>
</dbReference>
<dbReference type="PRINTS" id="PR00032">
    <property type="entry name" value="HTHARAC"/>
</dbReference>
<evidence type="ECO:0000256" key="3">
    <source>
        <dbReference type="ARBA" id="ARBA00023163"/>
    </source>
</evidence>
<dbReference type="GO" id="GO:0003700">
    <property type="term" value="F:DNA-binding transcription factor activity"/>
    <property type="evidence" value="ECO:0007669"/>
    <property type="project" value="InterPro"/>
</dbReference>
<evidence type="ECO:0000256" key="1">
    <source>
        <dbReference type="ARBA" id="ARBA00023015"/>
    </source>
</evidence>
<dbReference type="InterPro" id="IPR053142">
    <property type="entry name" value="PchR_regulatory_protein"/>
</dbReference>
<evidence type="ECO:0000313" key="5">
    <source>
        <dbReference type="EMBL" id="PXW83824.1"/>
    </source>
</evidence>
<dbReference type="PANTHER" id="PTHR47893">
    <property type="entry name" value="REGULATORY PROTEIN PCHR"/>
    <property type="match status" value="1"/>
</dbReference>
<reference evidence="5 6" key="1">
    <citation type="submission" date="2018-05" db="EMBL/GenBank/DDBJ databases">
        <title>Genomic Encyclopedia of Type Strains, Phase IV (KMG-IV): sequencing the most valuable type-strain genomes for metagenomic binning, comparative biology and taxonomic classification.</title>
        <authorList>
            <person name="Goeker M."/>
        </authorList>
    </citation>
    <scope>NUCLEOTIDE SEQUENCE [LARGE SCALE GENOMIC DNA]</scope>
    <source>
        <strain evidence="5 6">DSM 28556</strain>
    </source>
</reference>
<dbReference type="SUPFAM" id="SSF46689">
    <property type="entry name" value="Homeodomain-like"/>
    <property type="match status" value="1"/>
</dbReference>
<evidence type="ECO:0000256" key="2">
    <source>
        <dbReference type="ARBA" id="ARBA00023125"/>
    </source>
</evidence>
<keyword evidence="2" id="KW-0238">DNA-binding</keyword>
<name>A0A2V3VRQ2_9BACI</name>
<feature type="domain" description="HTH araC/xylS-type" evidence="4">
    <location>
        <begin position="1"/>
        <end position="48"/>
    </location>
</feature>
<evidence type="ECO:0000259" key="4">
    <source>
        <dbReference type="PROSITE" id="PS01124"/>
    </source>
</evidence>
<dbReference type="Proteomes" id="UP000247978">
    <property type="component" value="Unassembled WGS sequence"/>
</dbReference>
<keyword evidence="3" id="KW-0804">Transcription</keyword>
<comment type="caution">
    <text evidence="5">The sequence shown here is derived from an EMBL/GenBank/DDBJ whole genome shotgun (WGS) entry which is preliminary data.</text>
</comment>
<dbReference type="PANTHER" id="PTHR47893:SF1">
    <property type="entry name" value="REGULATORY PROTEIN PCHR"/>
    <property type="match status" value="1"/>
</dbReference>
<proteinExistence type="predicted"/>
<gene>
    <name evidence="5" type="ORF">DFR56_114109</name>
</gene>
<accession>A0A2V3VRQ2</accession>
<dbReference type="PROSITE" id="PS01124">
    <property type="entry name" value="HTH_ARAC_FAMILY_2"/>
    <property type="match status" value="1"/>
</dbReference>
<keyword evidence="6" id="KW-1185">Reference proteome</keyword>
<dbReference type="InterPro" id="IPR018060">
    <property type="entry name" value="HTH_AraC"/>
</dbReference>
<keyword evidence="1" id="KW-0805">Transcription regulation</keyword>